<keyword evidence="6 9" id="KW-0663">Pyridoxal phosphate</keyword>
<dbReference type="InterPro" id="IPR009006">
    <property type="entry name" value="Ala_racemase/Decarboxylase_C"/>
</dbReference>
<feature type="domain" description="Alanine racemase C-terminal" evidence="10">
    <location>
        <begin position="233"/>
        <end position="357"/>
    </location>
</feature>
<evidence type="ECO:0000313" key="12">
    <source>
        <dbReference type="Proteomes" id="UP001501321"/>
    </source>
</evidence>
<dbReference type="InterPro" id="IPR011079">
    <property type="entry name" value="Ala_racemase_C"/>
</dbReference>
<feature type="modified residue" description="N6-(pyridoxal phosphate)lysine" evidence="9">
    <location>
        <position position="34"/>
    </location>
</feature>
<dbReference type="InterPro" id="IPR020622">
    <property type="entry name" value="Ala_racemase_pyridoxalP-BS"/>
</dbReference>
<dbReference type="PANTHER" id="PTHR30511">
    <property type="entry name" value="ALANINE RACEMASE"/>
    <property type="match status" value="1"/>
</dbReference>
<comment type="caution">
    <text evidence="11">The sequence shown here is derived from an EMBL/GenBank/DDBJ whole genome shotgun (WGS) entry which is preliminary data.</text>
</comment>
<evidence type="ECO:0000256" key="4">
    <source>
        <dbReference type="ARBA" id="ARBA00007880"/>
    </source>
</evidence>
<dbReference type="RefSeq" id="WP_345012235.1">
    <property type="nucleotide sequence ID" value="NZ_BAABFC010000012.1"/>
</dbReference>
<evidence type="ECO:0000313" key="11">
    <source>
        <dbReference type="EMBL" id="GAA4498901.1"/>
    </source>
</evidence>
<dbReference type="Pfam" id="PF01168">
    <property type="entry name" value="Ala_racemase_N"/>
    <property type="match status" value="1"/>
</dbReference>
<dbReference type="Gene3D" id="3.20.20.10">
    <property type="entry name" value="Alanine racemase"/>
    <property type="match status" value="1"/>
</dbReference>
<dbReference type="EMBL" id="BAABFC010000012">
    <property type="protein sequence ID" value="GAA4498901.1"/>
    <property type="molecule type" value="Genomic_DNA"/>
</dbReference>
<dbReference type="EC" id="5.1.1.1" evidence="5 9"/>
<comment type="function">
    <text evidence="9">Catalyzes the interconversion of L-alanine and D-alanine. May also act on other amino acids.</text>
</comment>
<dbReference type="Pfam" id="PF00842">
    <property type="entry name" value="Ala_racemase_C"/>
    <property type="match status" value="1"/>
</dbReference>
<dbReference type="InterPro" id="IPR029066">
    <property type="entry name" value="PLP-binding_barrel"/>
</dbReference>
<dbReference type="PRINTS" id="PR00992">
    <property type="entry name" value="ALARACEMASE"/>
</dbReference>
<sequence>MKVATAQVHTQALQHNLQVVQQCCPHAKLMAVVKANGYGHGLLKVAQTLKAADGYAVARIEEALMLRSGGIVKPVLLLEGFFSPEDLPVLAANNLQTAVHSWEQLEALEQAELPHPLTIWVKLDTGMHRLGVRPEEAEAFCARLARCANVRQPFNLMTHFACADELDSPVTPQQIALFKRLTQGLGGQCTLASSAGILAWPAAHADWVRPGIMLYGVSPFADKTGAEHGLQPVMTLKSGLIAVRELKAGESVGYGGHWTSPRDTRLGVVAVGYGDGYPRNAPNGTPVWLNGRRVPVVGRVSMDMMTVELGPEAQDKVGDEVILWGAQLPVEEVARYIGTIPYELVTKLTPRVQVEYC</sequence>
<evidence type="ECO:0000259" key="10">
    <source>
        <dbReference type="SMART" id="SM01005"/>
    </source>
</evidence>
<evidence type="ECO:0000256" key="9">
    <source>
        <dbReference type="HAMAP-Rule" id="MF_01201"/>
    </source>
</evidence>
<keyword evidence="7 9" id="KW-0413">Isomerase</keyword>
<dbReference type="PANTHER" id="PTHR30511:SF4">
    <property type="entry name" value="ALANINE RACEMASE, BIOSYNTHETIC"/>
    <property type="match status" value="1"/>
</dbReference>
<organism evidence="11 12">
    <name type="scientific">Pseudaeromonas paramecii</name>
    <dbReference type="NCBI Taxonomy" id="2138166"/>
    <lineage>
        <taxon>Bacteria</taxon>
        <taxon>Pseudomonadati</taxon>
        <taxon>Pseudomonadota</taxon>
        <taxon>Gammaproteobacteria</taxon>
        <taxon>Aeromonadales</taxon>
        <taxon>Aeromonadaceae</taxon>
        <taxon>Pseudaeromonas</taxon>
    </lineage>
</organism>
<evidence type="ECO:0000256" key="1">
    <source>
        <dbReference type="ARBA" id="ARBA00000316"/>
    </source>
</evidence>
<evidence type="ECO:0000256" key="7">
    <source>
        <dbReference type="ARBA" id="ARBA00023235"/>
    </source>
</evidence>
<reference evidence="12" key="1">
    <citation type="journal article" date="2019" name="Int. J. Syst. Evol. Microbiol.">
        <title>The Global Catalogue of Microorganisms (GCM) 10K type strain sequencing project: providing services to taxonomists for standard genome sequencing and annotation.</title>
        <authorList>
            <consortium name="The Broad Institute Genomics Platform"/>
            <consortium name="The Broad Institute Genome Sequencing Center for Infectious Disease"/>
            <person name="Wu L."/>
            <person name="Ma J."/>
        </authorList>
    </citation>
    <scope>NUCLEOTIDE SEQUENCE [LARGE SCALE GENOMIC DNA]</scope>
    <source>
        <strain evidence="12">JCM 32226</strain>
    </source>
</reference>
<dbReference type="Gene3D" id="2.40.37.10">
    <property type="entry name" value="Lyase, Ornithine Decarboxylase, Chain A, domain 1"/>
    <property type="match status" value="1"/>
</dbReference>
<dbReference type="InterPro" id="IPR000821">
    <property type="entry name" value="Ala_racemase"/>
</dbReference>
<dbReference type="SUPFAM" id="SSF51419">
    <property type="entry name" value="PLP-binding barrel"/>
    <property type="match status" value="1"/>
</dbReference>
<evidence type="ECO:0000256" key="5">
    <source>
        <dbReference type="ARBA" id="ARBA00013089"/>
    </source>
</evidence>
<comment type="pathway">
    <text evidence="8 9">Amino-acid biosynthesis; D-alanine biosynthesis; D-alanine from L-alanine: step 1/1.</text>
</comment>
<evidence type="ECO:0000256" key="2">
    <source>
        <dbReference type="ARBA" id="ARBA00001933"/>
    </source>
</evidence>
<dbReference type="SUPFAM" id="SSF50621">
    <property type="entry name" value="Alanine racemase C-terminal domain-like"/>
    <property type="match status" value="1"/>
</dbReference>
<dbReference type="InterPro" id="IPR001608">
    <property type="entry name" value="Ala_racemase_N"/>
</dbReference>
<dbReference type="NCBIfam" id="TIGR00492">
    <property type="entry name" value="alr"/>
    <property type="match status" value="1"/>
</dbReference>
<comment type="cofactor">
    <cofactor evidence="2 9">
        <name>pyridoxal 5'-phosphate</name>
        <dbReference type="ChEBI" id="CHEBI:597326"/>
    </cofactor>
</comment>
<keyword evidence="12" id="KW-1185">Reference proteome</keyword>
<feature type="binding site" evidence="9">
    <location>
        <position position="129"/>
    </location>
    <ligand>
        <name>substrate</name>
    </ligand>
</feature>
<feature type="active site" description="Proton acceptor; specific for L-alanine" evidence="9">
    <location>
        <position position="254"/>
    </location>
</feature>
<dbReference type="SMART" id="SM01005">
    <property type="entry name" value="Ala_racemase_C"/>
    <property type="match status" value="1"/>
</dbReference>
<name>A0ABP8Q7V5_9GAMM</name>
<feature type="active site" description="Proton acceptor; specific for D-alanine" evidence="9">
    <location>
        <position position="34"/>
    </location>
</feature>
<dbReference type="PROSITE" id="PS00395">
    <property type="entry name" value="ALANINE_RACEMASE"/>
    <property type="match status" value="1"/>
</dbReference>
<evidence type="ECO:0000256" key="8">
    <source>
        <dbReference type="ARBA" id="ARBA00037912"/>
    </source>
</evidence>
<protein>
    <recommendedName>
        <fullName evidence="5 9">Alanine racemase</fullName>
        <ecNumber evidence="5 9">5.1.1.1</ecNumber>
    </recommendedName>
</protein>
<dbReference type="CDD" id="cd06827">
    <property type="entry name" value="PLPDE_III_AR_proteobact"/>
    <property type="match status" value="1"/>
</dbReference>
<dbReference type="Proteomes" id="UP001501321">
    <property type="component" value="Unassembled WGS sequence"/>
</dbReference>
<proteinExistence type="inferred from homology"/>
<evidence type="ECO:0000256" key="3">
    <source>
        <dbReference type="ARBA" id="ARBA00004752"/>
    </source>
</evidence>
<evidence type="ECO:0000256" key="6">
    <source>
        <dbReference type="ARBA" id="ARBA00022898"/>
    </source>
</evidence>
<feature type="binding site" evidence="9">
    <location>
        <position position="302"/>
    </location>
    <ligand>
        <name>substrate</name>
    </ligand>
</feature>
<comment type="pathway">
    <text evidence="3">Cell wall biogenesis; peptidoglycan biosynthesis.</text>
</comment>
<comment type="catalytic activity">
    <reaction evidence="1 9">
        <text>L-alanine = D-alanine</text>
        <dbReference type="Rhea" id="RHEA:20249"/>
        <dbReference type="ChEBI" id="CHEBI:57416"/>
        <dbReference type="ChEBI" id="CHEBI:57972"/>
        <dbReference type="EC" id="5.1.1.1"/>
    </reaction>
</comment>
<comment type="similarity">
    <text evidence="4 9">Belongs to the alanine racemase family.</text>
</comment>
<accession>A0ABP8Q7V5</accession>
<gene>
    <name evidence="11" type="primary">alr_2</name>
    <name evidence="11" type="ORF">GCM10023095_18130</name>
</gene>
<dbReference type="HAMAP" id="MF_01201">
    <property type="entry name" value="Ala_racemase"/>
    <property type="match status" value="1"/>
</dbReference>